<comment type="caution">
    <text evidence="2">The sequence shown here is derived from an EMBL/GenBank/DDBJ whole genome shotgun (WGS) entry which is preliminary data.</text>
</comment>
<dbReference type="HOGENOM" id="CLU_332606_0_0_1"/>
<dbReference type="OMA" id="ENIMEHQ"/>
<feature type="compositionally biased region" description="Basic and acidic residues" evidence="1">
    <location>
        <begin position="142"/>
        <end position="154"/>
    </location>
</feature>
<dbReference type="Proteomes" id="UP000015100">
    <property type="component" value="Unassembled WGS sequence"/>
</dbReference>
<evidence type="ECO:0000313" key="2">
    <source>
        <dbReference type="EMBL" id="EPS35699.1"/>
    </source>
</evidence>
<feature type="region of interest" description="Disordered" evidence="1">
    <location>
        <begin position="600"/>
        <end position="635"/>
    </location>
</feature>
<dbReference type="AlphaFoldDB" id="S7ZZ30"/>
<organism evidence="2 3">
    <name type="scientific">Dactylellina haptotyla (strain CBS 200.50)</name>
    <name type="common">Nematode-trapping fungus</name>
    <name type="synonym">Monacrosporium haptotylum</name>
    <dbReference type="NCBI Taxonomy" id="1284197"/>
    <lineage>
        <taxon>Eukaryota</taxon>
        <taxon>Fungi</taxon>
        <taxon>Dikarya</taxon>
        <taxon>Ascomycota</taxon>
        <taxon>Pezizomycotina</taxon>
        <taxon>Orbiliomycetes</taxon>
        <taxon>Orbiliales</taxon>
        <taxon>Orbiliaceae</taxon>
        <taxon>Dactylellina</taxon>
    </lineage>
</organism>
<gene>
    <name evidence="2" type="ORF">H072_10855</name>
</gene>
<proteinExistence type="predicted"/>
<protein>
    <submittedName>
        <fullName evidence="2">Uncharacterized protein</fullName>
    </submittedName>
</protein>
<feature type="region of interest" description="Disordered" evidence="1">
    <location>
        <begin position="1"/>
        <end position="216"/>
    </location>
</feature>
<reference evidence="3" key="2">
    <citation type="submission" date="2013-04" db="EMBL/GenBank/DDBJ databases">
        <title>Genomic mechanisms accounting for the adaptation to parasitism in nematode-trapping fungi.</title>
        <authorList>
            <person name="Ahren D.G."/>
        </authorList>
    </citation>
    <scope>NUCLEOTIDE SEQUENCE [LARGE SCALE GENOMIC DNA]</scope>
    <source>
        <strain evidence="3">CBS 200.50</strain>
    </source>
</reference>
<sequence>MSKENLTREQLRMLAQQKADLGDHRVSELPLGDRNPGGRGRGPSRPQLGRLEGPRDARLIFGPRPGGPPPRNQGNARPDSTAFSRQSSERKRELDPRWDALFDETLGIEREDGLGEGDLHRQGANFRPRRRRSFSSGPPEKPQLRDNVLQEKRVFSSYGGPPPSKFRKPGSQAFILGNRPVDKRLGERPFQPPDMHQHPRPPRGPASGNRSGVWSSQGGLVEDQDLFFNGMVQTGGLKPNAFKLPGQPRGPSGLNRATKPLAKPMPSAKDLTPEIRAAEVAKSKVSVGFIPPHLRHSMKNIKELVDDKATVSEPNILELDIPVQTPVEQPALIPTTPTSPPSPKSVLSKDDIEIAQNLSPEPIIGQASKEFARDFWQLIIKPLWGHLFNEYQNVPQQLVFLSSYYSSNVEEWAQIKENGTPSPEAIATLTRNYIAEDLRKEEEEKAKIRQIHETDDTWWTIDMPDEAIDEWADEWATKVQQSHRLALIEALKLRIREETDPKHTEILCQKINAFILANKRATRIENLVTQQSLADTDGGLVLMSIDREFNEPDARNAAPSRSGLFSDAEMSSAWDTFLKEFEEDDVKPLNKETEVMDLFENQQQEERGSRSLAMTSSSEQRVRETSDQRREREKQERIAQINKEWDINKAKVGGRATIRGMDGNQEFPMNPMDTDLDDVDKKSNFSSFDKDANIERIRSMELVEPQKRVLEDVLTKCEESTATGREITEIDPEQELQSNIAFLASITHPDIAPEQLEVIRARNRELFPELAINDPWKLVIRVPSNSPDEEPVVVHLDCTDNIPLDFIKELRLIVGAERWDEVINHPNFRKVVVDTTRGFYGMMARRWGPQFGYGLGDPGA</sequence>
<name>S7ZZ30_DACHA</name>
<evidence type="ECO:0000313" key="3">
    <source>
        <dbReference type="Proteomes" id="UP000015100"/>
    </source>
</evidence>
<dbReference type="EMBL" id="AQGS01001056">
    <property type="protein sequence ID" value="EPS35699.1"/>
    <property type="molecule type" value="Genomic_DNA"/>
</dbReference>
<feature type="compositionally biased region" description="Basic and acidic residues" evidence="1">
    <location>
        <begin position="87"/>
        <end position="100"/>
    </location>
</feature>
<feature type="compositionally biased region" description="Basic and acidic residues" evidence="1">
    <location>
        <begin position="620"/>
        <end position="635"/>
    </location>
</feature>
<accession>S7ZZ30</accession>
<keyword evidence="3" id="KW-1185">Reference proteome</keyword>
<feature type="region of interest" description="Disordered" evidence="1">
    <location>
        <begin position="245"/>
        <end position="269"/>
    </location>
</feature>
<reference evidence="2 3" key="1">
    <citation type="journal article" date="2013" name="PLoS Genet.">
        <title>Genomic mechanisms accounting for the adaptation to parasitism in nematode-trapping fungi.</title>
        <authorList>
            <person name="Meerupati T."/>
            <person name="Andersson K.M."/>
            <person name="Friman E."/>
            <person name="Kumar D."/>
            <person name="Tunlid A."/>
            <person name="Ahren D."/>
        </authorList>
    </citation>
    <scope>NUCLEOTIDE SEQUENCE [LARGE SCALE GENOMIC DNA]</scope>
    <source>
        <strain evidence="2 3">CBS 200.50</strain>
    </source>
</reference>
<evidence type="ECO:0000256" key="1">
    <source>
        <dbReference type="SAM" id="MobiDB-lite"/>
    </source>
</evidence>
<dbReference type="OrthoDB" id="5338871at2759"/>
<feature type="compositionally biased region" description="Basic and acidic residues" evidence="1">
    <location>
        <begin position="107"/>
        <end position="121"/>
    </location>
</feature>
<feature type="compositionally biased region" description="Basic and acidic residues" evidence="1">
    <location>
        <begin position="1"/>
        <end position="11"/>
    </location>
</feature>